<dbReference type="InterPro" id="IPR000571">
    <property type="entry name" value="Znf_CCCH"/>
</dbReference>
<dbReference type="PANTHER" id="PTHR11783">
    <property type="entry name" value="SULFOTRANSFERASE SULT"/>
    <property type="match status" value="1"/>
</dbReference>
<dbReference type="EMBL" id="JARKHS020001139">
    <property type="protein sequence ID" value="KAK8788114.1"/>
    <property type="molecule type" value="Genomic_DNA"/>
</dbReference>
<dbReference type="GO" id="GO:0008270">
    <property type="term" value="F:zinc ion binding"/>
    <property type="evidence" value="ECO:0007669"/>
    <property type="project" value="UniProtKB-KW"/>
</dbReference>
<gene>
    <name evidence="6" type="ORF">V5799_022108</name>
</gene>
<dbReference type="Pfam" id="PF14608">
    <property type="entry name" value="zf-CCCH_2"/>
    <property type="match status" value="4"/>
</dbReference>
<keyword evidence="2" id="KW-0808">Transferase</keyword>
<dbReference type="InterPro" id="IPR000863">
    <property type="entry name" value="Sulfotransferase_dom"/>
</dbReference>
<accession>A0AAQ4FLD9</accession>
<sequence>LPPLSYRRPFYWAIVERRRRFAGRIFGVRNHICSGCRAWRTARQWLQMDLNPSTRSSTAYGGDLLQVSYPRSGTHWVQYITQLILNEGEPVNTYEQFAQAAVFVEYRVGAPDYEANTPVRTFCTHLPPSREKLNPEAKYIYVARNPWDVCVSLYHHINGLTTFRFGDGTFDDFLEAFLNGELGYGDYFEHVRAGYSLKDEPNVFFVTYEQLKKDTRGTVLRLAGFIGDRYGNMLEEGDEGKRLLQILERSSAENMKKVMTFNLRDNTDPVMQKWLNEHELPSKPGDKEDLKRQEVLKEAKRRGSDGAIGFPQSPLVINSPPPLPAPLTFGTCRAPAPHLSRAASRVLYKLKHRFPSLRHGHQDGGRRPEALLSDYRRPAEVSLHEPGVSYPRSGTHWVQYITQLILKEGQPVNTYEEFMQGAQFIEYPVGDTDYESSTPVRTFCTHLPPSRKKLNPEAKYIYVARNPWDVCVSLYHHVNNLSIFRFGDGTFDDFLEVFLTGELGYGDYFQHVTAGYSLKDEPNVFFIAYEQLKRDTRGTVLRLARFIGERYGKMLEECDDEGKRRLDQLLERVSAENMRKVMIFDLTRHPDPHIQKWLNETNVSSKAAHEGDTKRHEVLRQAKVPRFRFVHLATTIVCAAARSCSVVGQPPFATICTRSLCYFICRWEDGAVANIHAAMDGNEVTQKIRAAIKTKLVELGAYVDDELPDYIMVMIANKKTKEQMTQDLSLFLGDSTVSFTTWLQGVLDHLQAIAAEAKQRSKEQQQHAPLPPGEPVRPIPPPHLDAAKPQEAAVPVVPPPTVVAVAPPFREEEDPSLPEYSDEVLALKADPEPDDDLADDLQAIVEQAPPTRHTAVTGSSSSISLVRPIPRVIAPERSRTSPSRERPAKKSVVAVAAAMVRRKPHFLSEAEEDDEEYDPSNPSVGSIASVVKVSERRSSVPESMQANKLLLLKAMKAAHQSVSSNMSRRNLSARVEPYQPTPIRELGSKRRRPGSSRPGSSARSDGVDEEDPAPPAKRPVGVSIKERLGQRQASAEEPLLSTDKEQRGPTRASRIVGAIVPEVRVDGARASRENAAATAETVTDGEGHSIEQEEDSDLLELEVAREEVHSVERDATPTSTPKRQSGPDDLAGIAHRFGASGDAAAASASPQPQQWPRFVVTLDGVDPASFQGGGHREVLATTTDLDELPEEEEEDGVEQQLVPQRPSVKSRLRMPPPQVVDAELMEVGMVEEEEAMAVDGGTAPRLLEKCRYWPACKNGDRCPFHHPSVPCKAFPNCKFRDKCLFIHPNCKYDAFCKRKDCVFTHASRRNFTCPPPVVSSPSVQQCKFFPHCTNIKCPFFHPKPCKFGVACQSSSSPRRGRRQRDARAVEARLFLHLGVSFPTWLASVVKMAIHSRAPHNPIDVISFAQHVNKCKFHRKSHAKKKSEKRQVAFLMFTWCWMSFLDWRISRVAVAVW</sequence>
<reference evidence="6 7" key="1">
    <citation type="journal article" date="2023" name="Arcadia Sci">
        <title>De novo assembly of a long-read Amblyomma americanum tick genome.</title>
        <authorList>
            <person name="Chou S."/>
            <person name="Poskanzer K.E."/>
            <person name="Rollins M."/>
            <person name="Thuy-Boun P.S."/>
        </authorList>
    </citation>
    <scope>NUCLEOTIDE SEQUENCE [LARGE SCALE GENOMIC DNA]</scope>
    <source>
        <strain evidence="6">F_SG_1</strain>
        <tissue evidence="6">Salivary glands</tissue>
    </source>
</reference>
<feature type="domain" description="C3H1-type" evidence="5">
    <location>
        <begin position="1244"/>
        <end position="1269"/>
    </location>
</feature>
<dbReference type="Proteomes" id="UP001321473">
    <property type="component" value="Unassembled WGS sequence"/>
</dbReference>
<evidence type="ECO:0000256" key="2">
    <source>
        <dbReference type="ARBA" id="ARBA00022679"/>
    </source>
</evidence>
<evidence type="ECO:0000313" key="6">
    <source>
        <dbReference type="EMBL" id="KAK8788114.1"/>
    </source>
</evidence>
<evidence type="ECO:0000256" key="3">
    <source>
        <dbReference type="PROSITE-ProRule" id="PRU00723"/>
    </source>
</evidence>
<protein>
    <recommendedName>
        <fullName evidence="5">C3H1-type domain-containing protein</fullName>
    </recommendedName>
</protein>
<feature type="compositionally biased region" description="Pro residues" evidence="4">
    <location>
        <begin position="769"/>
        <end position="783"/>
    </location>
</feature>
<feature type="compositionally biased region" description="Basic and acidic residues" evidence="4">
    <location>
        <begin position="1102"/>
        <end position="1115"/>
    </location>
</feature>
<feature type="compositionally biased region" description="Low complexity" evidence="4">
    <location>
        <begin position="995"/>
        <end position="1004"/>
    </location>
</feature>
<feature type="region of interest" description="Disordered" evidence="4">
    <location>
        <begin position="1070"/>
        <end position="1134"/>
    </location>
</feature>
<feature type="zinc finger region" description="C3H1-type" evidence="3">
    <location>
        <begin position="1244"/>
        <end position="1269"/>
    </location>
</feature>
<dbReference type="FunFam" id="4.10.1000.30:FF:000001">
    <property type="entry name" value="Zinc finger CCCH domain-containing protein 14"/>
    <property type="match status" value="1"/>
</dbReference>
<evidence type="ECO:0000313" key="7">
    <source>
        <dbReference type="Proteomes" id="UP001321473"/>
    </source>
</evidence>
<feature type="compositionally biased region" description="Polar residues" evidence="4">
    <location>
        <begin position="961"/>
        <end position="970"/>
    </location>
</feature>
<dbReference type="Gene3D" id="4.10.1000.30">
    <property type="match status" value="2"/>
</dbReference>
<feature type="region of interest" description="Disordered" evidence="4">
    <location>
        <begin position="961"/>
        <end position="1055"/>
    </location>
</feature>
<feature type="region of interest" description="Disordered" evidence="4">
    <location>
        <begin position="1188"/>
        <end position="1214"/>
    </location>
</feature>
<feature type="region of interest" description="Disordered" evidence="4">
    <location>
        <begin position="906"/>
        <end position="925"/>
    </location>
</feature>
<dbReference type="SMART" id="SM00356">
    <property type="entry name" value="ZnF_C3H1"/>
    <property type="match status" value="3"/>
</dbReference>
<dbReference type="InterPro" id="IPR027417">
    <property type="entry name" value="P-loop_NTPase"/>
</dbReference>
<proteinExistence type="inferred from homology"/>
<evidence type="ECO:0000256" key="4">
    <source>
        <dbReference type="SAM" id="MobiDB-lite"/>
    </source>
</evidence>
<dbReference type="Pfam" id="PF00685">
    <property type="entry name" value="Sulfotransfer_1"/>
    <property type="match status" value="2"/>
</dbReference>
<comment type="similarity">
    <text evidence="1">Belongs to the sulfotransferase 1 family.</text>
</comment>
<feature type="non-terminal residue" evidence="6">
    <location>
        <position position="1"/>
    </location>
</feature>
<feature type="compositionally biased region" description="Acidic residues" evidence="4">
    <location>
        <begin position="909"/>
        <end position="918"/>
    </location>
</feature>
<feature type="compositionally biased region" description="Acidic residues" evidence="4">
    <location>
        <begin position="1188"/>
        <end position="1197"/>
    </location>
</feature>
<keyword evidence="7" id="KW-1185">Reference proteome</keyword>
<evidence type="ECO:0000256" key="1">
    <source>
        <dbReference type="ARBA" id="ARBA00005771"/>
    </source>
</evidence>
<organism evidence="6 7">
    <name type="scientific">Amblyomma americanum</name>
    <name type="common">Lone star tick</name>
    <dbReference type="NCBI Taxonomy" id="6943"/>
    <lineage>
        <taxon>Eukaryota</taxon>
        <taxon>Metazoa</taxon>
        <taxon>Ecdysozoa</taxon>
        <taxon>Arthropoda</taxon>
        <taxon>Chelicerata</taxon>
        <taxon>Arachnida</taxon>
        <taxon>Acari</taxon>
        <taxon>Parasitiformes</taxon>
        <taxon>Ixodida</taxon>
        <taxon>Ixodoidea</taxon>
        <taxon>Ixodidae</taxon>
        <taxon>Amblyomminae</taxon>
        <taxon>Amblyomma</taxon>
    </lineage>
</organism>
<evidence type="ECO:0000259" key="5">
    <source>
        <dbReference type="PROSITE" id="PS50103"/>
    </source>
</evidence>
<keyword evidence="3" id="KW-0862">Zinc</keyword>
<keyword evidence="3" id="KW-0863">Zinc-finger</keyword>
<dbReference type="Gene3D" id="3.40.50.300">
    <property type="entry name" value="P-loop containing nucleotide triphosphate hydrolases"/>
    <property type="match status" value="2"/>
</dbReference>
<dbReference type="PROSITE" id="PS50103">
    <property type="entry name" value="ZF_C3H1"/>
    <property type="match status" value="1"/>
</dbReference>
<dbReference type="SUPFAM" id="SSF52540">
    <property type="entry name" value="P-loop containing nucleoside triphosphate hydrolases"/>
    <property type="match status" value="2"/>
</dbReference>
<dbReference type="GO" id="GO:0008146">
    <property type="term" value="F:sulfotransferase activity"/>
    <property type="evidence" value="ECO:0007669"/>
    <property type="project" value="InterPro"/>
</dbReference>
<keyword evidence="3" id="KW-0479">Metal-binding</keyword>
<feature type="region of interest" description="Disordered" evidence="4">
    <location>
        <begin position="757"/>
        <end position="795"/>
    </location>
</feature>
<name>A0AAQ4FLD9_AMBAM</name>
<dbReference type="Gene3D" id="1.10.340.40">
    <property type="entry name" value="Nuclear abundant poly(A) RNA-bind protein 2, N-terminal domain"/>
    <property type="match status" value="1"/>
</dbReference>
<comment type="caution">
    <text evidence="6">The sequence shown here is derived from an EMBL/GenBank/DDBJ whole genome shotgun (WGS) entry which is preliminary data.</text>
</comment>
<dbReference type="InterPro" id="IPR043094">
    <property type="entry name" value="Nab2/ZC3H14_N_sf"/>
</dbReference>